<proteinExistence type="predicted"/>
<keyword evidence="1" id="KW-0812">Transmembrane</keyword>
<accession>A0A9X3QVP0</accession>
<evidence type="ECO:0000256" key="1">
    <source>
        <dbReference type="SAM" id="Phobius"/>
    </source>
</evidence>
<keyword evidence="1" id="KW-0472">Membrane</keyword>
<feature type="transmembrane region" description="Helical" evidence="1">
    <location>
        <begin position="20"/>
        <end position="39"/>
    </location>
</feature>
<keyword evidence="1" id="KW-1133">Transmembrane helix</keyword>
<evidence type="ECO:0000313" key="2">
    <source>
        <dbReference type="EMBL" id="MCZ7911694.1"/>
    </source>
</evidence>
<comment type="caution">
    <text evidence="2">The sequence shown here is derived from an EMBL/GenBank/DDBJ whole genome shotgun (WGS) entry which is preliminary data.</text>
</comment>
<gene>
    <name evidence="2" type="ORF">O9X94_20425</name>
</gene>
<protein>
    <submittedName>
        <fullName evidence="2">Uncharacterized protein</fullName>
    </submittedName>
</protein>
<feature type="transmembrane region" description="Helical" evidence="1">
    <location>
        <begin position="76"/>
        <end position="101"/>
    </location>
</feature>
<keyword evidence="3" id="KW-1185">Reference proteome</keyword>
<dbReference type="EMBL" id="JAPZLT010000013">
    <property type="protein sequence ID" value="MCZ7911694.1"/>
    <property type="molecule type" value="Genomic_DNA"/>
</dbReference>
<name>A0A9X3QVP0_9HYPH</name>
<evidence type="ECO:0000313" key="3">
    <source>
        <dbReference type="Proteomes" id="UP001151309"/>
    </source>
</evidence>
<dbReference type="AlphaFoldDB" id="A0A9X3QVP0"/>
<dbReference type="Proteomes" id="UP001151309">
    <property type="component" value="Unassembled WGS sequence"/>
</dbReference>
<organism evidence="2 3">
    <name type="scientific">Agrobacterium leguminum</name>
    <dbReference type="NCBI Taxonomy" id="2792015"/>
    <lineage>
        <taxon>Bacteria</taxon>
        <taxon>Pseudomonadati</taxon>
        <taxon>Pseudomonadota</taxon>
        <taxon>Alphaproteobacteria</taxon>
        <taxon>Hyphomicrobiales</taxon>
        <taxon>Rhizobiaceae</taxon>
        <taxon>Rhizobium/Agrobacterium group</taxon>
        <taxon>Agrobacterium</taxon>
    </lineage>
</organism>
<reference evidence="2" key="1">
    <citation type="submission" date="2022-12" db="EMBL/GenBank/DDBJ databases">
        <title>Draft genome sequences of 22 rhizogenic Agrobacterium biovar 1 strains, the causative agent of hairy root disease.</title>
        <authorList>
            <person name="Kim N."/>
            <person name="Vargas P."/>
            <person name="Rediers H."/>
        </authorList>
    </citation>
    <scope>NUCLEOTIDE SEQUENCE</scope>
    <source>
        <strain evidence="2">ST07.17.026</strain>
    </source>
</reference>
<sequence>MLSDDPKNYNPYVNPKKIDSFVKWASIVWFYVTFMAAIVRGGKMTGLDMLGVVVGTTTAFGYWLKFSWPKVVVEAVFAGKVLLALGIMTLLLAWPLGYLGFV</sequence>
<feature type="transmembrane region" description="Helical" evidence="1">
    <location>
        <begin position="46"/>
        <end position="64"/>
    </location>
</feature>
<dbReference type="RefSeq" id="WP_269832411.1">
    <property type="nucleotide sequence ID" value="NZ_JAPZLT010000013.1"/>
</dbReference>